<reference evidence="2" key="2">
    <citation type="journal article" date="2021" name="PeerJ">
        <title>Extensive microbial diversity within the chicken gut microbiome revealed by metagenomics and culture.</title>
        <authorList>
            <person name="Gilroy R."/>
            <person name="Ravi A."/>
            <person name="Getino M."/>
            <person name="Pursley I."/>
            <person name="Horton D.L."/>
            <person name="Alikhan N.F."/>
            <person name="Baker D."/>
            <person name="Gharbi K."/>
            <person name="Hall N."/>
            <person name="Watson M."/>
            <person name="Adriaenssens E.M."/>
            <person name="Foster-Nyarko E."/>
            <person name="Jarju S."/>
            <person name="Secka A."/>
            <person name="Antonio M."/>
            <person name="Oren A."/>
            <person name="Chaudhuri R.R."/>
            <person name="La Ragione R."/>
            <person name="Hildebrand F."/>
            <person name="Pallen M.J."/>
        </authorList>
    </citation>
    <scope>NUCLEOTIDE SEQUENCE</scope>
    <source>
        <strain evidence="2">G3-4614</strain>
    </source>
</reference>
<organism evidence="2 3">
    <name type="scientific">Candidatus Caccoplasma merdipullorum</name>
    <dbReference type="NCBI Taxonomy" id="2840718"/>
    <lineage>
        <taxon>Bacteria</taxon>
        <taxon>Pseudomonadati</taxon>
        <taxon>Bacteroidota</taxon>
        <taxon>Bacteroidia</taxon>
        <taxon>Bacteroidales</taxon>
        <taxon>Bacteroidaceae</taxon>
        <taxon>Bacteroidaceae incertae sedis</taxon>
        <taxon>Candidatus Caccoplasma</taxon>
    </lineage>
</organism>
<dbReference type="AlphaFoldDB" id="A0A9D9E6B0"/>
<keyword evidence="1" id="KW-0732">Signal</keyword>
<name>A0A9D9E6B0_9BACT</name>
<dbReference type="PROSITE" id="PS51257">
    <property type="entry name" value="PROKAR_LIPOPROTEIN"/>
    <property type="match status" value="1"/>
</dbReference>
<reference evidence="2" key="1">
    <citation type="submission" date="2020-10" db="EMBL/GenBank/DDBJ databases">
        <authorList>
            <person name="Gilroy R."/>
        </authorList>
    </citation>
    <scope>NUCLEOTIDE SEQUENCE</scope>
    <source>
        <strain evidence="2">G3-4614</strain>
    </source>
</reference>
<dbReference type="Proteomes" id="UP000823636">
    <property type="component" value="Unassembled WGS sequence"/>
</dbReference>
<comment type="caution">
    <text evidence="2">The sequence shown here is derived from an EMBL/GenBank/DDBJ whole genome shotgun (WGS) entry which is preliminary data.</text>
</comment>
<feature type="chain" id="PRO_5039415692" evidence="1">
    <location>
        <begin position="32"/>
        <end position="405"/>
    </location>
</feature>
<evidence type="ECO:0000313" key="2">
    <source>
        <dbReference type="EMBL" id="MBO8438700.1"/>
    </source>
</evidence>
<accession>A0A9D9E6B0</accession>
<evidence type="ECO:0000313" key="3">
    <source>
        <dbReference type="Proteomes" id="UP000823636"/>
    </source>
</evidence>
<sequence length="405" mass="43112">MKTRTANHITAKLTRAAAAATLLLAAVGCNGGEDKFTSVGLDDSYAVVRMQKLKLATGAPGDSYMWRAISPDGTSTLLSDSASCIFVAATVGTYTIQLDITDGTTTMQETSRVAVIAEEIEYSGTISAVYDYLPAPGQFINTMPEYEEGDTRADMNAKALASLQAGGLVSLGACGGYMIFGFDHTVANVTGAKDFALYGNAVLNTNAHGEVTGGSAEPGAVYVSLDENGNGLPDDRWYELAGSEHGKDGTLRGYTITYRRPDDNKTPVAGVAGVTDCEYIAWSDNAGGSGYVEKNTFHPQNYYPQWINADELTYTVTRLPANGTDVSGNGSNYVLKPYDWGYADNHPNSDKDKNSFDISWAIDEEGNSVYLPGVDFIKVSTAVIQSCGWIGETSTEISGAEDLHL</sequence>
<evidence type="ECO:0000256" key="1">
    <source>
        <dbReference type="SAM" id="SignalP"/>
    </source>
</evidence>
<feature type="signal peptide" evidence="1">
    <location>
        <begin position="1"/>
        <end position="31"/>
    </location>
</feature>
<protein>
    <submittedName>
        <fullName evidence="2">Cell surface protein</fullName>
    </submittedName>
</protein>
<dbReference type="EMBL" id="JADIMW010000078">
    <property type="protein sequence ID" value="MBO8438700.1"/>
    <property type="molecule type" value="Genomic_DNA"/>
</dbReference>
<gene>
    <name evidence="2" type="ORF">IAC54_07385</name>
</gene>
<proteinExistence type="predicted"/>